<dbReference type="Gene3D" id="2.80.10.50">
    <property type="match status" value="2"/>
</dbReference>
<feature type="chain" id="PRO_5029637540" description="Ricin B lectin domain-containing protein" evidence="1">
    <location>
        <begin position="34"/>
        <end position="197"/>
    </location>
</feature>
<comment type="caution">
    <text evidence="3">The sequence shown here is derived from an EMBL/GenBank/DDBJ whole genome shotgun (WGS) entry which is preliminary data.</text>
</comment>
<dbReference type="CDD" id="cd00161">
    <property type="entry name" value="beta-trefoil_Ricin-like"/>
    <property type="match status" value="1"/>
</dbReference>
<dbReference type="InterPro" id="IPR035992">
    <property type="entry name" value="Ricin_B-like_lectins"/>
</dbReference>
<dbReference type="AlphaFoldDB" id="A0A7K1LB38"/>
<dbReference type="EMBL" id="WOFH01000015">
    <property type="protein sequence ID" value="MUN41640.1"/>
    <property type="molecule type" value="Genomic_DNA"/>
</dbReference>
<keyword evidence="4" id="KW-1185">Reference proteome</keyword>
<sequence length="197" mass="22226">MWKRKRARCIAAGSMAGVAVMGMLTCTATSAHAADLGFGIKSLWRPYKVLDVANFSTGDRGRVHLWEWRNFSPETYVWNQRWSRELMGHSASGNPVYRFINAHSGKCLDKSEDSPNGNGNLVYQFECNYHFNQLWEAIPSGDYGYWQLKNFAGGRCLDIEGPREDNGTTIHVWDCYSIDGKPAPNQVWNITATVPGR</sequence>
<dbReference type="PROSITE" id="PS50231">
    <property type="entry name" value="RICIN_B_LECTIN"/>
    <property type="match status" value="1"/>
</dbReference>
<proteinExistence type="predicted"/>
<feature type="domain" description="Ricin B lectin" evidence="2">
    <location>
        <begin position="79"/>
        <end position="173"/>
    </location>
</feature>
<dbReference type="InterPro" id="IPR000772">
    <property type="entry name" value="Ricin_B_lectin"/>
</dbReference>
<evidence type="ECO:0000259" key="2">
    <source>
        <dbReference type="Pfam" id="PF14200"/>
    </source>
</evidence>
<accession>A0A7K1LB38</accession>
<dbReference type="Proteomes" id="UP000432015">
    <property type="component" value="Unassembled WGS sequence"/>
</dbReference>
<dbReference type="SUPFAM" id="SSF50370">
    <property type="entry name" value="Ricin B-like lectins"/>
    <property type="match status" value="1"/>
</dbReference>
<name>A0A7K1LB38_9ACTN</name>
<evidence type="ECO:0000313" key="3">
    <source>
        <dbReference type="EMBL" id="MUN41640.1"/>
    </source>
</evidence>
<gene>
    <name evidence="3" type="ORF">GNZ18_34385</name>
</gene>
<evidence type="ECO:0000256" key="1">
    <source>
        <dbReference type="SAM" id="SignalP"/>
    </source>
</evidence>
<dbReference type="Pfam" id="PF14200">
    <property type="entry name" value="RicinB_lectin_2"/>
    <property type="match status" value="1"/>
</dbReference>
<protein>
    <recommendedName>
        <fullName evidence="2">Ricin B lectin domain-containing protein</fullName>
    </recommendedName>
</protein>
<reference evidence="3 4" key="1">
    <citation type="submission" date="2019-11" db="EMBL/GenBank/DDBJ databases">
        <authorList>
            <person name="Cao P."/>
        </authorList>
    </citation>
    <scope>NUCLEOTIDE SEQUENCE [LARGE SCALE GENOMIC DNA]</scope>
    <source>
        <strain evidence="3 4">NEAU-AAG5</strain>
    </source>
</reference>
<organism evidence="3 4">
    <name type="scientific">Actinomadura litoris</name>
    <dbReference type="NCBI Taxonomy" id="2678616"/>
    <lineage>
        <taxon>Bacteria</taxon>
        <taxon>Bacillati</taxon>
        <taxon>Actinomycetota</taxon>
        <taxon>Actinomycetes</taxon>
        <taxon>Streptosporangiales</taxon>
        <taxon>Thermomonosporaceae</taxon>
        <taxon>Actinomadura</taxon>
    </lineage>
</organism>
<feature type="signal peptide" evidence="1">
    <location>
        <begin position="1"/>
        <end position="33"/>
    </location>
</feature>
<keyword evidence="1" id="KW-0732">Signal</keyword>
<evidence type="ECO:0000313" key="4">
    <source>
        <dbReference type="Proteomes" id="UP000432015"/>
    </source>
</evidence>